<dbReference type="PANTHER" id="PTHR37952:SF2">
    <property type="entry name" value="PROTEIN CREA"/>
    <property type="match status" value="1"/>
</dbReference>
<evidence type="ECO:0000256" key="1">
    <source>
        <dbReference type="SAM" id="MobiDB-lite"/>
    </source>
</evidence>
<feature type="region of interest" description="Disordered" evidence="1">
    <location>
        <begin position="137"/>
        <end position="159"/>
    </location>
</feature>
<protein>
    <submittedName>
        <fullName evidence="2">Conserved uncharacterized protein CreA</fullName>
    </submittedName>
</protein>
<dbReference type="InterPro" id="IPR010292">
    <property type="entry name" value="Uncharacterised_CreA"/>
</dbReference>
<dbReference type="GO" id="GO:0005829">
    <property type="term" value="C:cytosol"/>
    <property type="evidence" value="ECO:0007669"/>
    <property type="project" value="TreeGrafter"/>
</dbReference>
<evidence type="ECO:0000313" key="2">
    <source>
        <dbReference type="EMBL" id="VBB68706.1"/>
    </source>
</evidence>
<gene>
    <name evidence="2" type="ORF">RIEGSTA812A_PEG_179</name>
</gene>
<reference evidence="2" key="1">
    <citation type="submission" date="2018-10" db="EMBL/GenBank/DDBJ databases">
        <authorList>
            <person name="Gruber-Vodicka H."/>
            <person name="Jaeckle O."/>
        </authorList>
    </citation>
    <scope>NUCLEOTIDE SEQUENCE</scope>
</reference>
<dbReference type="EMBL" id="LR026963">
    <property type="protein sequence ID" value="VBB68706.1"/>
    <property type="molecule type" value="Genomic_DNA"/>
</dbReference>
<dbReference type="Pfam" id="PF05981">
    <property type="entry name" value="CreA"/>
    <property type="match status" value="1"/>
</dbReference>
<proteinExistence type="predicted"/>
<dbReference type="AlphaFoldDB" id="A0A484H4H2"/>
<accession>A0A484H4H2</accession>
<name>A0A484H4H2_9ZZZZ</name>
<dbReference type="PANTHER" id="PTHR37952">
    <property type="match status" value="1"/>
</dbReference>
<sequence length="159" mass="17475">MISVLLATSLCVGCMAEEIGHVDTAWKMLGPNPRIIVEAFDDPDIPTVTCWVSRPLSGGLSGAVGLAANPSHGSITCHQRGAMMFSPALQRQLERENTRDGTEVFKTQTSPLLKSMRVTRLFDSRRRTVLYIAWSDDRSDGTQTPNHSLSGVPIRPWPQ</sequence>
<organism evidence="2">
    <name type="scientific">invertebrate metagenome</name>
    <dbReference type="NCBI Taxonomy" id="1711999"/>
    <lineage>
        <taxon>unclassified sequences</taxon>
        <taxon>metagenomes</taxon>
        <taxon>organismal metagenomes</taxon>
    </lineage>
</organism>